<reference evidence="7 8" key="1">
    <citation type="submission" date="2019-07" db="EMBL/GenBank/DDBJ databases">
        <title>Draft genome assembly of a fouling barnacle, Amphibalanus amphitrite (Darwin, 1854): The first reference genome for Thecostraca.</title>
        <authorList>
            <person name="Kim W."/>
        </authorList>
    </citation>
    <scope>NUCLEOTIDE SEQUENCE [LARGE SCALE GENOMIC DNA]</scope>
    <source>
        <strain evidence="7">SNU_AA5</strain>
        <tissue evidence="7">Soma without cirri and trophi</tissue>
    </source>
</reference>
<dbReference type="EMBL" id="VIIS01000769">
    <property type="protein sequence ID" value="KAF0305307.1"/>
    <property type="molecule type" value="Genomic_DNA"/>
</dbReference>
<evidence type="ECO:0000256" key="1">
    <source>
        <dbReference type="ARBA" id="ARBA00022729"/>
    </source>
</evidence>
<dbReference type="InterPro" id="IPR003598">
    <property type="entry name" value="Ig_sub2"/>
</dbReference>
<evidence type="ECO:0000259" key="6">
    <source>
        <dbReference type="PROSITE" id="PS50853"/>
    </source>
</evidence>
<dbReference type="GO" id="GO:0043005">
    <property type="term" value="C:neuron projection"/>
    <property type="evidence" value="ECO:0007669"/>
    <property type="project" value="TreeGrafter"/>
</dbReference>
<dbReference type="OrthoDB" id="6507807at2759"/>
<dbReference type="Pfam" id="PF07679">
    <property type="entry name" value="I-set"/>
    <property type="match status" value="1"/>
</dbReference>
<dbReference type="AlphaFoldDB" id="A0A6A4WC42"/>
<dbReference type="GO" id="GO:0009653">
    <property type="term" value="P:anatomical structure morphogenesis"/>
    <property type="evidence" value="ECO:0007669"/>
    <property type="project" value="UniProtKB-ARBA"/>
</dbReference>
<evidence type="ECO:0000313" key="8">
    <source>
        <dbReference type="Proteomes" id="UP000440578"/>
    </source>
</evidence>
<dbReference type="PANTHER" id="PTHR12231:SF253">
    <property type="entry name" value="DPR-INTERACTING PROTEIN ETA, ISOFORM B-RELATED"/>
    <property type="match status" value="1"/>
</dbReference>
<dbReference type="InterPro" id="IPR013098">
    <property type="entry name" value="Ig_I-set"/>
</dbReference>
<keyword evidence="2" id="KW-0677">Repeat</keyword>
<keyword evidence="1" id="KW-0732">Signal</keyword>
<dbReference type="Pfam" id="PF00041">
    <property type="entry name" value="fn3"/>
    <property type="match status" value="1"/>
</dbReference>
<feature type="domain" description="Ig-like" evidence="5">
    <location>
        <begin position="143"/>
        <end position="227"/>
    </location>
</feature>
<dbReference type="SMART" id="SM00060">
    <property type="entry name" value="FN3"/>
    <property type="match status" value="1"/>
</dbReference>
<gene>
    <name evidence="7" type="primary">Lac_5</name>
    <name evidence="7" type="ORF">FJT64_002591</name>
</gene>
<dbReference type="GO" id="GO:0030154">
    <property type="term" value="P:cell differentiation"/>
    <property type="evidence" value="ECO:0007669"/>
    <property type="project" value="UniProtKB-ARBA"/>
</dbReference>
<keyword evidence="3" id="KW-1015">Disulfide bond</keyword>
<sequence>MPEVSPVPVIVFRAYSGSNFHYACFSAAIRFEIKKATTAEVGGAIQPSFLTEPTLIKHREGESVTLPCAIRNKGPYIVVWKKDRRVISAREVIVARDTRYSLVDGYNLRIASVRPSDQSSYTCSLDTEPLTELTHRLDVLYGPVVTTRPFGGVLVLERGNQARLECSAAGNPKPTIFWRKQMGLLPSGEAQHAGSSYTISEVTREMAGVYECVAQNGLGRPEVGTVSLQVQYPPEVEVEKSVVYSGEGFKAKLICFVFADPPATSVAHRSILVGPLARATRERCSRAATVPSEEVLGGTRHVLTIGPVQMADFGTYSCQANNFLGTASGRVVLSGAPGQAHITSRPIGTAPDSYQLSWEVRSYSPVLEYKVAYGLGKRMNSSTENRSASWREVLVPPTGSEVVGDTLHRQQIPLTKLRPATTYELHVQARNRHGWSAVSDLFHFSTLARGEALESRSFGSSSPRRRLHPVLQLLYVITFLLVPALIAGSEGNGA</sequence>
<dbReference type="InterPro" id="IPR007110">
    <property type="entry name" value="Ig-like_dom"/>
</dbReference>
<organism evidence="7 8">
    <name type="scientific">Amphibalanus amphitrite</name>
    <name type="common">Striped barnacle</name>
    <name type="synonym">Balanus amphitrite</name>
    <dbReference type="NCBI Taxonomy" id="1232801"/>
    <lineage>
        <taxon>Eukaryota</taxon>
        <taxon>Metazoa</taxon>
        <taxon>Ecdysozoa</taxon>
        <taxon>Arthropoda</taxon>
        <taxon>Crustacea</taxon>
        <taxon>Multicrustacea</taxon>
        <taxon>Cirripedia</taxon>
        <taxon>Thoracica</taxon>
        <taxon>Thoracicalcarea</taxon>
        <taxon>Balanomorpha</taxon>
        <taxon>Balanoidea</taxon>
        <taxon>Balanidae</taxon>
        <taxon>Amphibalaninae</taxon>
        <taxon>Amphibalanus</taxon>
    </lineage>
</organism>
<dbReference type="SUPFAM" id="SSF49265">
    <property type="entry name" value="Fibronectin type III"/>
    <property type="match status" value="1"/>
</dbReference>
<feature type="domain" description="Fibronectin type-III" evidence="6">
    <location>
        <begin position="336"/>
        <end position="449"/>
    </location>
</feature>
<dbReference type="PROSITE" id="PS50835">
    <property type="entry name" value="IG_LIKE"/>
    <property type="match status" value="3"/>
</dbReference>
<dbReference type="SMART" id="SM00409">
    <property type="entry name" value="IG"/>
    <property type="match status" value="3"/>
</dbReference>
<evidence type="ECO:0000259" key="5">
    <source>
        <dbReference type="PROSITE" id="PS50835"/>
    </source>
</evidence>
<evidence type="ECO:0000256" key="2">
    <source>
        <dbReference type="ARBA" id="ARBA00022737"/>
    </source>
</evidence>
<dbReference type="PROSITE" id="PS50853">
    <property type="entry name" value="FN3"/>
    <property type="match status" value="1"/>
</dbReference>
<protein>
    <submittedName>
        <fullName evidence="7">Lachesin</fullName>
    </submittedName>
</protein>
<keyword evidence="8" id="KW-1185">Reference proteome</keyword>
<dbReference type="InterPro" id="IPR036116">
    <property type="entry name" value="FN3_sf"/>
</dbReference>
<dbReference type="PANTHER" id="PTHR12231">
    <property type="entry name" value="CTX-RELATED TYPE I TRANSMEMBRANE PROTEIN"/>
    <property type="match status" value="1"/>
</dbReference>
<dbReference type="Pfam" id="PF13927">
    <property type="entry name" value="Ig_3"/>
    <property type="match status" value="1"/>
</dbReference>
<keyword evidence="4" id="KW-0393">Immunoglobulin domain</keyword>
<feature type="domain" description="Ig-like" evidence="5">
    <location>
        <begin position="47"/>
        <end position="134"/>
    </location>
</feature>
<dbReference type="CDD" id="cd00063">
    <property type="entry name" value="FN3"/>
    <property type="match status" value="1"/>
</dbReference>
<dbReference type="InterPro" id="IPR051170">
    <property type="entry name" value="Neural/epithelial_adhesion"/>
</dbReference>
<dbReference type="InterPro" id="IPR013783">
    <property type="entry name" value="Ig-like_fold"/>
</dbReference>
<accession>A0A6A4WC42</accession>
<dbReference type="InterPro" id="IPR003961">
    <property type="entry name" value="FN3_dom"/>
</dbReference>
<dbReference type="InterPro" id="IPR036179">
    <property type="entry name" value="Ig-like_dom_sf"/>
</dbReference>
<comment type="caution">
    <text evidence="7">The sequence shown here is derived from an EMBL/GenBank/DDBJ whole genome shotgun (WGS) entry which is preliminary data.</text>
</comment>
<evidence type="ECO:0000313" key="7">
    <source>
        <dbReference type="EMBL" id="KAF0305307.1"/>
    </source>
</evidence>
<feature type="domain" description="Ig-like" evidence="5">
    <location>
        <begin position="234"/>
        <end position="334"/>
    </location>
</feature>
<proteinExistence type="predicted"/>
<dbReference type="InterPro" id="IPR003599">
    <property type="entry name" value="Ig_sub"/>
</dbReference>
<dbReference type="Proteomes" id="UP000440578">
    <property type="component" value="Unassembled WGS sequence"/>
</dbReference>
<dbReference type="SUPFAM" id="SSF48726">
    <property type="entry name" value="Immunoglobulin"/>
    <property type="match status" value="3"/>
</dbReference>
<dbReference type="SMART" id="SM00408">
    <property type="entry name" value="IGc2"/>
    <property type="match status" value="3"/>
</dbReference>
<evidence type="ECO:0000256" key="4">
    <source>
        <dbReference type="ARBA" id="ARBA00023319"/>
    </source>
</evidence>
<name>A0A6A4WC42_AMPAM</name>
<evidence type="ECO:0000256" key="3">
    <source>
        <dbReference type="ARBA" id="ARBA00023157"/>
    </source>
</evidence>
<dbReference type="Gene3D" id="2.60.40.10">
    <property type="entry name" value="Immunoglobulins"/>
    <property type="match status" value="4"/>
</dbReference>